<evidence type="ECO:0000256" key="1">
    <source>
        <dbReference type="SAM" id="Phobius"/>
    </source>
</evidence>
<protein>
    <submittedName>
        <fullName evidence="2">Uncharacterized protein</fullName>
    </submittedName>
</protein>
<proteinExistence type="predicted"/>
<dbReference type="RefSeq" id="WP_104974958.1">
    <property type="nucleotide sequence ID" value="NZ_CP014134.1"/>
</dbReference>
<keyword evidence="1" id="KW-0472">Membrane</keyword>
<gene>
    <name evidence="2" type="ORF">AL468_15040</name>
</gene>
<accession>A0ABM6SDX4</accession>
<feature type="transmembrane region" description="Helical" evidence="1">
    <location>
        <begin position="83"/>
        <end position="104"/>
    </location>
</feature>
<sequence length="110" mass="12085">MENVKELLDSIDQAIKRLVSPVAMLVGAALLGNGIGKPQANEFVIHFLMVLLSVGALGYMILSGREAIATFKKLTISNWKYGLLTIYFILIYFVLCVVAIHLGFDKLPTT</sequence>
<keyword evidence="3" id="KW-1185">Reference proteome</keyword>
<name>A0ABM6SDX4_9VIBR</name>
<dbReference type="Proteomes" id="UP000237665">
    <property type="component" value="Chromosome 1"/>
</dbReference>
<reference evidence="3" key="1">
    <citation type="submission" date="2017-12" db="EMBL/GenBank/DDBJ databases">
        <title>FDA dAtabase for Regulatory Grade micrObial Sequences (FDA-ARGOS): Supporting development and validation of Infectious Disease Dx tests.</title>
        <authorList>
            <person name="Hoffmann M."/>
            <person name="Allard M."/>
            <person name="Evans P."/>
            <person name="Brown E."/>
            <person name="Tallon L.J."/>
            <person name="Sadzewicz L."/>
            <person name="Sengamalay N."/>
            <person name="Ott S."/>
            <person name="Godinez A."/>
            <person name="Nagaraj S."/>
            <person name="Vavikolanu K."/>
            <person name="Aluvathingal J."/>
            <person name="Nadendla S."/>
            <person name="Hobson J."/>
            <person name="Sichtig H."/>
        </authorList>
    </citation>
    <scope>NUCLEOTIDE SEQUENCE [LARGE SCALE GENOMIC DNA]</scope>
    <source>
        <strain evidence="3">LMG 3418</strain>
    </source>
</reference>
<keyword evidence="1" id="KW-0812">Transmembrane</keyword>
<organism evidence="2 3">
    <name type="scientific">Vibrio diabolicus</name>
    <dbReference type="NCBI Taxonomy" id="50719"/>
    <lineage>
        <taxon>Bacteria</taxon>
        <taxon>Pseudomonadati</taxon>
        <taxon>Pseudomonadota</taxon>
        <taxon>Gammaproteobacteria</taxon>
        <taxon>Vibrionales</taxon>
        <taxon>Vibrionaceae</taxon>
        <taxon>Vibrio</taxon>
        <taxon>Vibrio diabolicus subgroup</taxon>
    </lineage>
</organism>
<evidence type="ECO:0000313" key="2">
    <source>
        <dbReference type="EMBL" id="AVH28373.1"/>
    </source>
</evidence>
<keyword evidence="1" id="KW-1133">Transmembrane helix</keyword>
<evidence type="ECO:0000313" key="3">
    <source>
        <dbReference type="Proteomes" id="UP000237665"/>
    </source>
</evidence>
<feature type="transmembrane region" description="Helical" evidence="1">
    <location>
        <begin position="43"/>
        <end position="62"/>
    </location>
</feature>
<dbReference type="EMBL" id="CP014134">
    <property type="protein sequence ID" value="AVH28373.1"/>
    <property type="molecule type" value="Genomic_DNA"/>
</dbReference>